<keyword evidence="4" id="KW-0444">Lipid biosynthesis</keyword>
<evidence type="ECO:0000256" key="18">
    <source>
        <dbReference type="PIRSR" id="PIRSR600829-4"/>
    </source>
</evidence>
<dbReference type="InterPro" id="IPR036945">
    <property type="entry name" value="DAGK_sf"/>
</dbReference>
<dbReference type="PANTHER" id="PTHR34299">
    <property type="entry name" value="DIACYLGLYCEROL KINASE"/>
    <property type="match status" value="1"/>
</dbReference>
<evidence type="ECO:0000256" key="13">
    <source>
        <dbReference type="ARBA" id="ARBA00023209"/>
    </source>
</evidence>
<evidence type="ECO:0000256" key="11">
    <source>
        <dbReference type="ARBA" id="ARBA00023098"/>
    </source>
</evidence>
<sequence length="121" mass="13089">MKKNSALWRRALFAGRGLWIAAREEASFRTELLAVVGGVILLYWTGASLLWWGVGILLMGAVLAAELLNSAVESLADLVSPEYHPLVARAKDCGAAAVLVLSFTAVLIAALLLWRYLHLGE</sequence>
<evidence type="ECO:0000256" key="6">
    <source>
        <dbReference type="ARBA" id="ARBA00022692"/>
    </source>
</evidence>
<dbReference type="GO" id="GO:0008654">
    <property type="term" value="P:phospholipid biosynthetic process"/>
    <property type="evidence" value="ECO:0007669"/>
    <property type="project" value="UniProtKB-KW"/>
</dbReference>
<feature type="binding site" evidence="16">
    <location>
        <position position="66"/>
    </location>
    <ligand>
        <name>substrate</name>
    </ligand>
</feature>
<evidence type="ECO:0000256" key="15">
    <source>
        <dbReference type="PIRSR" id="PIRSR600829-1"/>
    </source>
</evidence>
<feature type="binding site" evidence="18">
    <location>
        <position position="25"/>
    </location>
    <ligand>
        <name>a divalent metal cation</name>
        <dbReference type="ChEBI" id="CHEBI:60240"/>
    </ligand>
</feature>
<evidence type="ECO:0000256" key="10">
    <source>
        <dbReference type="ARBA" id="ARBA00022989"/>
    </source>
</evidence>
<feature type="binding site" evidence="17">
    <location>
        <position position="25"/>
    </location>
    <ligand>
        <name>ATP</name>
        <dbReference type="ChEBI" id="CHEBI:30616"/>
    </ligand>
</feature>
<evidence type="ECO:0000256" key="19">
    <source>
        <dbReference type="SAM" id="Phobius"/>
    </source>
</evidence>
<reference evidence="20 21" key="1">
    <citation type="submission" date="2018-06" db="EMBL/GenBank/DDBJ databases">
        <title>Draft sequence of Acidithiobacillus ferrooxidans CCM 4253.</title>
        <authorList>
            <person name="Moya-Beltran A."/>
            <person name="Castro M."/>
            <person name="Covarrubias P.C."/>
            <person name="Issotta F."/>
            <person name="Janiczek O."/>
            <person name="Mandl M."/>
            <person name="Kucera J."/>
            <person name="Quatrini R."/>
        </authorList>
    </citation>
    <scope>NUCLEOTIDE SEQUENCE [LARGE SCALE GENOMIC DNA]</scope>
    <source>
        <strain evidence="20 21">CCM 4253</strain>
    </source>
</reference>
<name>A0A2W1K7C8_ACIFR</name>
<evidence type="ECO:0000256" key="12">
    <source>
        <dbReference type="ARBA" id="ARBA00023136"/>
    </source>
</evidence>
<feature type="binding site" evidence="17">
    <location>
        <begin position="91"/>
        <end position="92"/>
    </location>
    <ligand>
        <name>ATP</name>
        <dbReference type="ChEBI" id="CHEBI:30616"/>
    </ligand>
</feature>
<comment type="similarity">
    <text evidence="2">Belongs to the bacterial diacylglycerol kinase family.</text>
</comment>
<protein>
    <submittedName>
        <fullName evidence="20">Diacylglycerol kinase</fullName>
    </submittedName>
</protein>
<evidence type="ECO:0000256" key="14">
    <source>
        <dbReference type="ARBA" id="ARBA00023264"/>
    </source>
</evidence>
<keyword evidence="14" id="KW-1208">Phospholipid metabolism</keyword>
<dbReference type="GeneID" id="65279736"/>
<evidence type="ECO:0000256" key="7">
    <source>
        <dbReference type="ARBA" id="ARBA00022741"/>
    </source>
</evidence>
<dbReference type="Proteomes" id="UP000248886">
    <property type="component" value="Unassembled WGS sequence"/>
</dbReference>
<dbReference type="GO" id="GO:0046872">
    <property type="term" value="F:metal ion binding"/>
    <property type="evidence" value="ECO:0007669"/>
    <property type="project" value="UniProtKB-KW"/>
</dbReference>
<dbReference type="Pfam" id="PF01219">
    <property type="entry name" value="DAGK_prokar"/>
    <property type="match status" value="1"/>
</dbReference>
<evidence type="ECO:0000256" key="3">
    <source>
        <dbReference type="ARBA" id="ARBA00022475"/>
    </source>
</evidence>
<keyword evidence="5" id="KW-0808">Transferase</keyword>
<keyword evidence="13" id="KW-0594">Phospholipid biosynthesis</keyword>
<keyword evidence="9 17" id="KW-0067">ATP-binding</keyword>
<dbReference type="GO" id="GO:0005886">
    <property type="term" value="C:plasma membrane"/>
    <property type="evidence" value="ECO:0007669"/>
    <property type="project" value="UniProtKB-SubCell"/>
</dbReference>
<keyword evidence="3" id="KW-1003">Cell membrane</keyword>
<comment type="caution">
    <text evidence="20">The sequence shown here is derived from an EMBL/GenBank/DDBJ whole genome shotgun (WGS) entry which is preliminary data.</text>
</comment>
<proteinExistence type="inferred from homology"/>
<feature type="binding site" evidence="17">
    <location>
        <begin position="82"/>
        <end position="84"/>
    </location>
    <ligand>
        <name>ATP</name>
        <dbReference type="ChEBI" id="CHEBI:30616"/>
    </ligand>
</feature>
<evidence type="ECO:0000256" key="2">
    <source>
        <dbReference type="ARBA" id="ARBA00005967"/>
    </source>
</evidence>
<comment type="subcellular location">
    <subcellularLocation>
        <location evidence="1">Cell membrane</location>
        <topology evidence="1">Multi-pass membrane protein</topology>
    </subcellularLocation>
</comment>
<dbReference type="CDD" id="cd14263">
    <property type="entry name" value="DAGK_IM_like"/>
    <property type="match status" value="1"/>
</dbReference>
<organism evidence="20 21">
    <name type="scientific">Acidithiobacillus ferrooxidans</name>
    <name type="common">Thiobacillus ferrooxidans</name>
    <dbReference type="NCBI Taxonomy" id="920"/>
    <lineage>
        <taxon>Bacteria</taxon>
        <taxon>Pseudomonadati</taxon>
        <taxon>Pseudomonadota</taxon>
        <taxon>Acidithiobacillia</taxon>
        <taxon>Acidithiobacillales</taxon>
        <taxon>Acidithiobacillaceae</taxon>
        <taxon>Acidithiobacillus</taxon>
    </lineage>
</organism>
<keyword evidence="18" id="KW-0479">Metal-binding</keyword>
<dbReference type="Gene3D" id="1.10.287.3610">
    <property type="match status" value="1"/>
</dbReference>
<comment type="cofactor">
    <cofactor evidence="18">
        <name>Mg(2+)</name>
        <dbReference type="ChEBI" id="CHEBI:18420"/>
    </cofactor>
    <text evidence="18">Mn(2+), Zn(2+), Cd(2+) and Co(2+) support activity to lesser extents.</text>
</comment>
<evidence type="ECO:0000313" key="21">
    <source>
        <dbReference type="Proteomes" id="UP000248886"/>
    </source>
</evidence>
<dbReference type="GO" id="GO:0005524">
    <property type="term" value="F:ATP binding"/>
    <property type="evidence" value="ECO:0007669"/>
    <property type="project" value="UniProtKB-KW"/>
</dbReference>
<dbReference type="EMBL" id="QKQP01000001">
    <property type="protein sequence ID" value="PZD82633.1"/>
    <property type="molecule type" value="Genomic_DNA"/>
</dbReference>
<feature type="binding site" evidence="18">
    <location>
        <position position="73"/>
    </location>
    <ligand>
        <name>a divalent metal cation</name>
        <dbReference type="ChEBI" id="CHEBI:60240"/>
    </ligand>
</feature>
<dbReference type="PANTHER" id="PTHR34299:SF1">
    <property type="entry name" value="DIACYLGLYCEROL KINASE"/>
    <property type="match status" value="1"/>
</dbReference>
<evidence type="ECO:0000256" key="17">
    <source>
        <dbReference type="PIRSR" id="PIRSR600829-3"/>
    </source>
</evidence>
<evidence type="ECO:0000256" key="16">
    <source>
        <dbReference type="PIRSR" id="PIRSR600829-2"/>
    </source>
</evidence>
<evidence type="ECO:0000256" key="4">
    <source>
        <dbReference type="ARBA" id="ARBA00022516"/>
    </source>
</evidence>
<dbReference type="AlphaFoldDB" id="A0A2W1K7C8"/>
<dbReference type="InterPro" id="IPR000829">
    <property type="entry name" value="DAGK"/>
</dbReference>
<keyword evidence="11" id="KW-0443">Lipid metabolism</keyword>
<evidence type="ECO:0000256" key="5">
    <source>
        <dbReference type="ARBA" id="ARBA00022679"/>
    </source>
</evidence>
<dbReference type="RefSeq" id="WP_012536104.1">
    <property type="nucleotide sequence ID" value="NZ_AP025160.1"/>
</dbReference>
<dbReference type="OMA" id="WMFQIFA"/>
<accession>A0A2W1K7C8</accession>
<keyword evidence="7 17" id="KW-0547">Nucleotide-binding</keyword>
<keyword evidence="18" id="KW-0460">Magnesium</keyword>
<gene>
    <name evidence="20" type="ORF">DN052_06420</name>
</gene>
<keyword evidence="10 19" id="KW-1133">Transmembrane helix</keyword>
<feature type="transmembrane region" description="Helical" evidence="19">
    <location>
        <begin position="26"/>
        <end position="44"/>
    </location>
</feature>
<evidence type="ECO:0000313" key="20">
    <source>
        <dbReference type="EMBL" id="PZD82633.1"/>
    </source>
</evidence>
<keyword evidence="12 19" id="KW-0472">Membrane</keyword>
<keyword evidence="8 20" id="KW-0418">Kinase</keyword>
<keyword evidence="6 19" id="KW-0812">Transmembrane</keyword>
<evidence type="ECO:0000256" key="1">
    <source>
        <dbReference type="ARBA" id="ARBA00004651"/>
    </source>
</evidence>
<evidence type="ECO:0000256" key="9">
    <source>
        <dbReference type="ARBA" id="ARBA00022840"/>
    </source>
</evidence>
<feature type="transmembrane region" description="Helical" evidence="19">
    <location>
        <begin position="93"/>
        <end position="117"/>
    </location>
</feature>
<evidence type="ECO:0000256" key="8">
    <source>
        <dbReference type="ARBA" id="ARBA00022777"/>
    </source>
</evidence>
<dbReference type="OrthoDB" id="9796011at2"/>
<feature type="active site" description="Proton acceptor" evidence="15">
    <location>
        <position position="66"/>
    </location>
</feature>
<feature type="binding site" evidence="17">
    <location>
        <position position="73"/>
    </location>
    <ligand>
        <name>ATP</name>
        <dbReference type="ChEBI" id="CHEBI:30616"/>
    </ligand>
</feature>
<dbReference type="GO" id="GO:0016301">
    <property type="term" value="F:kinase activity"/>
    <property type="evidence" value="ECO:0007669"/>
    <property type="project" value="UniProtKB-KW"/>
</dbReference>